<evidence type="ECO:0000256" key="1">
    <source>
        <dbReference type="SAM" id="MobiDB-lite"/>
    </source>
</evidence>
<dbReference type="EMBL" id="JACHFD010000027">
    <property type="protein sequence ID" value="MBB5353499.1"/>
    <property type="molecule type" value="Genomic_DNA"/>
</dbReference>
<evidence type="ECO:0000313" key="2">
    <source>
        <dbReference type="EMBL" id="MBB5353499.1"/>
    </source>
</evidence>
<feature type="region of interest" description="Disordered" evidence="1">
    <location>
        <begin position="129"/>
        <end position="148"/>
    </location>
</feature>
<dbReference type="Proteomes" id="UP000557717">
    <property type="component" value="Unassembled WGS sequence"/>
</dbReference>
<keyword evidence="3" id="KW-1185">Reference proteome</keyword>
<reference evidence="2 3" key="1">
    <citation type="submission" date="2020-08" db="EMBL/GenBank/DDBJ databases">
        <title>Genomic Encyclopedia of Type Strains, Phase IV (KMG-IV): sequencing the most valuable type-strain genomes for metagenomic binning, comparative biology and taxonomic classification.</title>
        <authorList>
            <person name="Goeker M."/>
        </authorList>
    </citation>
    <scope>NUCLEOTIDE SEQUENCE [LARGE SCALE GENOMIC DNA]</scope>
    <source>
        <strain evidence="2 3">YC6886</strain>
    </source>
</reference>
<gene>
    <name evidence="2" type="ORF">HNR46_003760</name>
</gene>
<name>A0A840VI87_9BACT</name>
<sequence>MLRGFLVLLPLLTTFLLSHMKNLTLLLSLVAISLGFSSCCSMFGVKNLFAGVSEETYQAKVCGYDVVREEKVVDAKSGLVEVTEKKVPRYETRTKKVFVKCPTCTRFYCLKEGCCGSNTEAARKMATAQGSSGSPHLGLIPTMKPITP</sequence>
<protein>
    <submittedName>
        <fullName evidence="2">Uncharacterized protein</fullName>
    </submittedName>
</protein>
<comment type="caution">
    <text evidence="2">The sequence shown here is derived from an EMBL/GenBank/DDBJ whole genome shotgun (WGS) entry which is preliminary data.</text>
</comment>
<dbReference type="AlphaFoldDB" id="A0A840VI87"/>
<proteinExistence type="predicted"/>
<accession>A0A840VI87</accession>
<organism evidence="2 3">
    <name type="scientific">Haloferula luteola</name>
    <dbReference type="NCBI Taxonomy" id="595692"/>
    <lineage>
        <taxon>Bacteria</taxon>
        <taxon>Pseudomonadati</taxon>
        <taxon>Verrucomicrobiota</taxon>
        <taxon>Verrucomicrobiia</taxon>
        <taxon>Verrucomicrobiales</taxon>
        <taxon>Verrucomicrobiaceae</taxon>
        <taxon>Haloferula</taxon>
    </lineage>
</organism>
<evidence type="ECO:0000313" key="3">
    <source>
        <dbReference type="Proteomes" id="UP000557717"/>
    </source>
</evidence>